<comment type="subcellular location">
    <subcellularLocation>
        <location evidence="2">Nucleus</location>
    </subcellularLocation>
</comment>
<dbReference type="Pfam" id="PF13359">
    <property type="entry name" value="DDE_Tnp_4"/>
    <property type="match status" value="1"/>
</dbReference>
<comment type="similarity">
    <text evidence="3">Belongs to the HARBI1 family.</text>
</comment>
<dbReference type="PANTHER" id="PTHR22930">
    <property type="match status" value="1"/>
</dbReference>
<evidence type="ECO:0000313" key="10">
    <source>
        <dbReference type="Proteomes" id="UP001152888"/>
    </source>
</evidence>
<protein>
    <recommendedName>
        <fullName evidence="8">DDE Tnp4 domain-containing protein</fullName>
    </recommendedName>
</protein>
<dbReference type="GO" id="GO:0005634">
    <property type="term" value="C:nucleus"/>
    <property type="evidence" value="ECO:0007669"/>
    <property type="project" value="UniProtKB-SubCell"/>
</dbReference>
<dbReference type="GO" id="GO:0016787">
    <property type="term" value="F:hydrolase activity"/>
    <property type="evidence" value="ECO:0007669"/>
    <property type="project" value="UniProtKB-KW"/>
</dbReference>
<dbReference type="InterPro" id="IPR045249">
    <property type="entry name" value="HARBI1-like"/>
</dbReference>
<gene>
    <name evidence="9" type="ORF">ACAOBT_LOCUS34274</name>
</gene>
<evidence type="ECO:0000256" key="5">
    <source>
        <dbReference type="ARBA" id="ARBA00022723"/>
    </source>
</evidence>
<dbReference type="PANTHER" id="PTHR22930:SF289">
    <property type="entry name" value="DDE TNP4 DOMAIN-CONTAINING PROTEIN-RELATED"/>
    <property type="match status" value="1"/>
</dbReference>
<dbReference type="GO" id="GO:0004518">
    <property type="term" value="F:nuclease activity"/>
    <property type="evidence" value="ECO:0007669"/>
    <property type="project" value="UniProtKB-KW"/>
</dbReference>
<name>A0A9P0MIB6_ACAOB</name>
<feature type="domain" description="DDE Tnp4" evidence="8">
    <location>
        <begin position="42"/>
        <end position="189"/>
    </location>
</feature>
<evidence type="ECO:0000256" key="4">
    <source>
        <dbReference type="ARBA" id="ARBA00022722"/>
    </source>
</evidence>
<dbReference type="OrthoDB" id="6609348at2759"/>
<comment type="caution">
    <text evidence="9">The sequence shown here is derived from an EMBL/GenBank/DDBJ whole genome shotgun (WGS) entry which is preliminary data.</text>
</comment>
<keyword evidence="6" id="KW-0378">Hydrolase</keyword>
<evidence type="ECO:0000256" key="6">
    <source>
        <dbReference type="ARBA" id="ARBA00022801"/>
    </source>
</evidence>
<sequence>MRLTSFLSDLSPHTIKWPTEDEKGIIENHFNMNGFPNVIRAIDGTHIKIDKPQNDPDSYINRKGYYSVQMQAVCDHTYKILDVFIGYPGSVHDSRVYRNSPLKNTLQAECGGYFILGDSGYPLETNLFTPYRDRGNLTTRQINYNVKVSKNQHVIEHCFGMLKQKFRQLYHLKIRTIVPMIRAACVLHNIALEDNFVFSDNLDTNEGQHFQAYG</sequence>
<dbReference type="InterPro" id="IPR027806">
    <property type="entry name" value="HARBI1_dom"/>
</dbReference>
<keyword evidence="7" id="KW-0539">Nucleus</keyword>
<evidence type="ECO:0000259" key="8">
    <source>
        <dbReference type="Pfam" id="PF13359"/>
    </source>
</evidence>
<evidence type="ECO:0000313" key="9">
    <source>
        <dbReference type="EMBL" id="CAH2014663.1"/>
    </source>
</evidence>
<keyword evidence="4" id="KW-0540">Nuclease</keyword>
<dbReference type="AlphaFoldDB" id="A0A9P0MIB6"/>
<proteinExistence type="inferred from homology"/>
<evidence type="ECO:0000256" key="1">
    <source>
        <dbReference type="ARBA" id="ARBA00001968"/>
    </source>
</evidence>
<keyword evidence="5" id="KW-0479">Metal-binding</keyword>
<dbReference type="Proteomes" id="UP001152888">
    <property type="component" value="Unassembled WGS sequence"/>
</dbReference>
<evidence type="ECO:0000256" key="7">
    <source>
        <dbReference type="ARBA" id="ARBA00023242"/>
    </source>
</evidence>
<evidence type="ECO:0000256" key="3">
    <source>
        <dbReference type="ARBA" id="ARBA00006958"/>
    </source>
</evidence>
<comment type="cofactor">
    <cofactor evidence="1">
        <name>a divalent metal cation</name>
        <dbReference type="ChEBI" id="CHEBI:60240"/>
    </cofactor>
</comment>
<evidence type="ECO:0000256" key="2">
    <source>
        <dbReference type="ARBA" id="ARBA00004123"/>
    </source>
</evidence>
<dbReference type="GO" id="GO:0046872">
    <property type="term" value="F:metal ion binding"/>
    <property type="evidence" value="ECO:0007669"/>
    <property type="project" value="UniProtKB-KW"/>
</dbReference>
<organism evidence="9 10">
    <name type="scientific">Acanthoscelides obtectus</name>
    <name type="common">Bean weevil</name>
    <name type="synonym">Bruchus obtectus</name>
    <dbReference type="NCBI Taxonomy" id="200917"/>
    <lineage>
        <taxon>Eukaryota</taxon>
        <taxon>Metazoa</taxon>
        <taxon>Ecdysozoa</taxon>
        <taxon>Arthropoda</taxon>
        <taxon>Hexapoda</taxon>
        <taxon>Insecta</taxon>
        <taxon>Pterygota</taxon>
        <taxon>Neoptera</taxon>
        <taxon>Endopterygota</taxon>
        <taxon>Coleoptera</taxon>
        <taxon>Polyphaga</taxon>
        <taxon>Cucujiformia</taxon>
        <taxon>Chrysomeloidea</taxon>
        <taxon>Chrysomelidae</taxon>
        <taxon>Bruchinae</taxon>
        <taxon>Bruchini</taxon>
        <taxon>Acanthoscelides</taxon>
    </lineage>
</organism>
<reference evidence="9" key="1">
    <citation type="submission" date="2022-03" db="EMBL/GenBank/DDBJ databases">
        <authorList>
            <person name="Sayadi A."/>
        </authorList>
    </citation>
    <scope>NUCLEOTIDE SEQUENCE</scope>
</reference>
<keyword evidence="10" id="KW-1185">Reference proteome</keyword>
<dbReference type="EMBL" id="CAKOFQ010008532">
    <property type="protein sequence ID" value="CAH2014663.1"/>
    <property type="molecule type" value="Genomic_DNA"/>
</dbReference>
<accession>A0A9P0MIB6</accession>